<feature type="chain" id="PRO_5042555836" evidence="2">
    <location>
        <begin position="21"/>
        <end position="1058"/>
    </location>
</feature>
<protein>
    <submittedName>
        <fullName evidence="4">Pectate lyase superfamily protein-domain-containing protein</fullName>
    </submittedName>
</protein>
<evidence type="ECO:0000313" key="4">
    <source>
        <dbReference type="EMBL" id="KAK3307184.1"/>
    </source>
</evidence>
<dbReference type="SUPFAM" id="SSF51126">
    <property type="entry name" value="Pectin lyase-like"/>
    <property type="match status" value="2"/>
</dbReference>
<evidence type="ECO:0000313" key="5">
    <source>
        <dbReference type="Proteomes" id="UP001273166"/>
    </source>
</evidence>
<gene>
    <name evidence="4" type="ORF">B0T15DRAFT_574030</name>
</gene>
<dbReference type="Proteomes" id="UP001273166">
    <property type="component" value="Unassembled WGS sequence"/>
</dbReference>
<feature type="region of interest" description="Disordered" evidence="1">
    <location>
        <begin position="413"/>
        <end position="438"/>
    </location>
</feature>
<dbReference type="InterPro" id="IPR011050">
    <property type="entry name" value="Pectin_lyase_fold/virulence"/>
</dbReference>
<dbReference type="RefSeq" id="XP_062722964.1">
    <property type="nucleotide sequence ID" value="XM_062870944.1"/>
</dbReference>
<name>A0AAJ0GW56_9PEZI</name>
<dbReference type="InterPro" id="IPR024535">
    <property type="entry name" value="RHGA/B-epi-like_pectate_lyase"/>
</dbReference>
<dbReference type="PANTHER" id="PTHR33928:SF2">
    <property type="entry name" value="PECTATE LYASE SUPERFAMILY PROTEIN DOMAIN-CONTAINING PROTEIN-RELATED"/>
    <property type="match status" value="1"/>
</dbReference>
<keyword evidence="2" id="KW-0732">Signal</keyword>
<dbReference type="Gene3D" id="2.160.20.10">
    <property type="entry name" value="Single-stranded right-handed beta-helix, Pectin lyase-like"/>
    <property type="match status" value="2"/>
</dbReference>
<reference evidence="4" key="1">
    <citation type="journal article" date="2023" name="Mol. Phylogenet. Evol.">
        <title>Genome-scale phylogeny and comparative genomics of the fungal order Sordariales.</title>
        <authorList>
            <person name="Hensen N."/>
            <person name="Bonometti L."/>
            <person name="Westerberg I."/>
            <person name="Brannstrom I.O."/>
            <person name="Guillou S."/>
            <person name="Cros-Aarteil S."/>
            <person name="Calhoun S."/>
            <person name="Haridas S."/>
            <person name="Kuo A."/>
            <person name="Mondo S."/>
            <person name="Pangilinan J."/>
            <person name="Riley R."/>
            <person name="LaButti K."/>
            <person name="Andreopoulos B."/>
            <person name="Lipzen A."/>
            <person name="Chen C."/>
            <person name="Yan M."/>
            <person name="Daum C."/>
            <person name="Ng V."/>
            <person name="Clum A."/>
            <person name="Steindorff A."/>
            <person name="Ohm R.A."/>
            <person name="Martin F."/>
            <person name="Silar P."/>
            <person name="Natvig D.O."/>
            <person name="Lalanne C."/>
            <person name="Gautier V."/>
            <person name="Ament-Velasquez S.L."/>
            <person name="Kruys A."/>
            <person name="Hutchinson M.I."/>
            <person name="Powell A.J."/>
            <person name="Barry K."/>
            <person name="Miller A.N."/>
            <person name="Grigoriev I.V."/>
            <person name="Debuchy R."/>
            <person name="Gladieux P."/>
            <person name="Hiltunen Thoren M."/>
            <person name="Johannesson H."/>
        </authorList>
    </citation>
    <scope>NUCLEOTIDE SEQUENCE</scope>
    <source>
        <strain evidence="4">CBS 333.67</strain>
    </source>
</reference>
<dbReference type="AlphaFoldDB" id="A0AAJ0GW56"/>
<dbReference type="InterPro" id="IPR039279">
    <property type="entry name" value="QRT3-like"/>
</dbReference>
<keyword evidence="4" id="KW-0456">Lyase</keyword>
<reference evidence="4" key="2">
    <citation type="submission" date="2023-06" db="EMBL/GenBank/DDBJ databases">
        <authorList>
            <consortium name="Lawrence Berkeley National Laboratory"/>
            <person name="Mondo S.J."/>
            <person name="Hensen N."/>
            <person name="Bonometti L."/>
            <person name="Westerberg I."/>
            <person name="Brannstrom I.O."/>
            <person name="Guillou S."/>
            <person name="Cros-Aarteil S."/>
            <person name="Calhoun S."/>
            <person name="Haridas S."/>
            <person name="Kuo A."/>
            <person name="Pangilinan J."/>
            <person name="Riley R."/>
            <person name="Labutti K."/>
            <person name="Andreopoulos B."/>
            <person name="Lipzen A."/>
            <person name="Chen C."/>
            <person name="Yanf M."/>
            <person name="Daum C."/>
            <person name="Ng V."/>
            <person name="Clum A."/>
            <person name="Steindorff A."/>
            <person name="Ohm R."/>
            <person name="Martin F."/>
            <person name="Silar P."/>
            <person name="Natvig D."/>
            <person name="Lalanne C."/>
            <person name="Gautier V."/>
            <person name="Ament-Velasquez S.L."/>
            <person name="Kruys A."/>
            <person name="Hutchinson M.I."/>
            <person name="Powell A.J."/>
            <person name="Barry K."/>
            <person name="Miller A.N."/>
            <person name="Grigoriev I.V."/>
            <person name="Debuchy R."/>
            <person name="Gladieux P."/>
            <person name="Thoren M.H."/>
            <person name="Johannesson H."/>
        </authorList>
    </citation>
    <scope>NUCLEOTIDE SEQUENCE</scope>
    <source>
        <strain evidence="4">CBS 333.67</strain>
    </source>
</reference>
<proteinExistence type="predicted"/>
<dbReference type="Pfam" id="PF12708">
    <property type="entry name" value="Pect-lyase_RHGA_epim"/>
    <property type="match status" value="1"/>
</dbReference>
<feature type="compositionally biased region" description="Gly residues" evidence="1">
    <location>
        <begin position="423"/>
        <end position="437"/>
    </location>
</feature>
<dbReference type="GO" id="GO:0004650">
    <property type="term" value="F:polygalacturonase activity"/>
    <property type="evidence" value="ECO:0007669"/>
    <property type="project" value="InterPro"/>
</dbReference>
<sequence length="1058" mass="112670">MWSPAWSLVTVSFFVHAVDGSPRNEHRASSTSSVIEIAGGRSFTVPPGYTPTAAVPLPKYMVDNQHNYFHAAPDNSYWLANMGHGSFPYAPSGYPVWRNVRDYGARGDGVTDDTQAIMRAVEDGGRCGLLCGSTSVLGGVVFFPAGTYMVSSPIIQYYFTQFIGDPTNKPTIKGLPTFQGIALIDTDVYIPGGNGSQWYVNQNQFFRQVRNFVIDLTAMPNENTSGEQTYVPTGIHWQVAQSTSLQNIDFVMPLGGGTTAVGIFAENGSGGFMSDLTFFGGNIAMRVGSQQFTARAITITLPATAVSMIWDWGWTWQDITVDAAFVAFDCTNFGGDGAQGTGSLTVVDSHFISVPFAIPVARDIDKRPAITLDNLRIEGNTPSVVLVSGGETILEGVTGGGSATIRSRVRLQRHGPHRPAPGQAGGAAGRGGGGGSGKFFTRSKPQYETLAAGSFVSVADFGAASPGSAAMWDSHVRIGGTVGSELQFADCPAGATADANCFAASLMMHITSGASGYFENCWVWTADHDLDIPSQDRINVLVGRGLLVEDIDGPIWLWGGAVEHAALCQYNFYRASNVFAGHIQTELPYYQPTPAATDVFPLGVYASDPDFADCNPMDESCLYSWAVMINNSSDVLIYGAGLYSWFDSYTQECLVPEDCQTRLMQTSNSRRVWMFSQYTKGATEAVSPLGGISPALQRDNRNGFLTAISAWLALSSSDAAQRGGYASVSDHPTPDKVLPVPDLASACGNVQAGQTMTLSAACASAIRAALPTSGANNQPPGPSNCQETCNLYRRVTGTCCGAGGSAGFGIEIPPGQELPAPLPIPAGFRPGLSATLVRRRRRQRRRQRRRHLAAALLDPHPASPRCTTLPLPPPPPLLFPPPVDVPDDDPAGWLFVSSELDVDGWGNESPPPTSTNPPTTTPPAPPPLGITLFWVNQIANGQSATSYTMQLRTTPCDRVPNTLFVQQIRDVPGGNNPPVPVGSFGFRLPSGTCSWENGDPAGPGNVICTEGAGTAVRYSCARAPSGEQRTCGVTGVLATRYVALVEGWGWFRELIVFL</sequence>
<accession>A0AAJ0GW56</accession>
<organism evidence="4 5">
    <name type="scientific">Chaetomium strumarium</name>
    <dbReference type="NCBI Taxonomy" id="1170767"/>
    <lineage>
        <taxon>Eukaryota</taxon>
        <taxon>Fungi</taxon>
        <taxon>Dikarya</taxon>
        <taxon>Ascomycota</taxon>
        <taxon>Pezizomycotina</taxon>
        <taxon>Sordariomycetes</taxon>
        <taxon>Sordariomycetidae</taxon>
        <taxon>Sordariales</taxon>
        <taxon>Chaetomiaceae</taxon>
        <taxon>Chaetomium</taxon>
    </lineage>
</organism>
<dbReference type="GO" id="GO:0016829">
    <property type="term" value="F:lyase activity"/>
    <property type="evidence" value="ECO:0007669"/>
    <property type="project" value="UniProtKB-KW"/>
</dbReference>
<dbReference type="CDD" id="cd23668">
    <property type="entry name" value="GH55_beta13glucanase-like"/>
    <property type="match status" value="1"/>
</dbReference>
<dbReference type="EMBL" id="JAUDZG010000003">
    <property type="protein sequence ID" value="KAK3307184.1"/>
    <property type="molecule type" value="Genomic_DNA"/>
</dbReference>
<evidence type="ECO:0000259" key="3">
    <source>
        <dbReference type="Pfam" id="PF12708"/>
    </source>
</evidence>
<feature type="compositionally biased region" description="Pro residues" evidence="1">
    <location>
        <begin position="909"/>
        <end position="927"/>
    </location>
</feature>
<evidence type="ECO:0000256" key="2">
    <source>
        <dbReference type="SAM" id="SignalP"/>
    </source>
</evidence>
<feature type="region of interest" description="Disordered" evidence="1">
    <location>
        <begin position="901"/>
        <end position="927"/>
    </location>
</feature>
<comment type="caution">
    <text evidence="4">The sequence shown here is derived from an EMBL/GenBank/DDBJ whole genome shotgun (WGS) entry which is preliminary data.</text>
</comment>
<dbReference type="PANTHER" id="PTHR33928">
    <property type="entry name" value="POLYGALACTURONASE QRT3"/>
    <property type="match status" value="1"/>
</dbReference>
<feature type="domain" description="Rhamnogalacturonase A/B/Epimerase-like pectate lyase" evidence="3">
    <location>
        <begin position="97"/>
        <end position="324"/>
    </location>
</feature>
<evidence type="ECO:0000256" key="1">
    <source>
        <dbReference type="SAM" id="MobiDB-lite"/>
    </source>
</evidence>
<keyword evidence="5" id="KW-1185">Reference proteome</keyword>
<dbReference type="InterPro" id="IPR012334">
    <property type="entry name" value="Pectin_lyas_fold"/>
</dbReference>
<dbReference type="GeneID" id="87889773"/>
<feature type="signal peptide" evidence="2">
    <location>
        <begin position="1"/>
        <end position="20"/>
    </location>
</feature>